<reference evidence="2" key="1">
    <citation type="journal article" date="2019" name="Sci. Rep.">
        <title>Draft genome of Tanacetum cinerariifolium, the natural source of mosquito coil.</title>
        <authorList>
            <person name="Yamashiro T."/>
            <person name="Shiraishi A."/>
            <person name="Satake H."/>
            <person name="Nakayama K."/>
        </authorList>
    </citation>
    <scope>NUCLEOTIDE SEQUENCE</scope>
</reference>
<name>A0A699XJC5_TANCI</name>
<proteinExistence type="predicted"/>
<feature type="non-terminal residue" evidence="2">
    <location>
        <position position="83"/>
    </location>
</feature>
<organism evidence="2">
    <name type="scientific">Tanacetum cinerariifolium</name>
    <name type="common">Dalmatian daisy</name>
    <name type="synonym">Chrysanthemum cinerariifolium</name>
    <dbReference type="NCBI Taxonomy" id="118510"/>
    <lineage>
        <taxon>Eukaryota</taxon>
        <taxon>Viridiplantae</taxon>
        <taxon>Streptophyta</taxon>
        <taxon>Embryophyta</taxon>
        <taxon>Tracheophyta</taxon>
        <taxon>Spermatophyta</taxon>
        <taxon>Magnoliopsida</taxon>
        <taxon>eudicotyledons</taxon>
        <taxon>Gunneridae</taxon>
        <taxon>Pentapetalae</taxon>
        <taxon>asterids</taxon>
        <taxon>campanulids</taxon>
        <taxon>Asterales</taxon>
        <taxon>Asteraceae</taxon>
        <taxon>Asteroideae</taxon>
        <taxon>Anthemideae</taxon>
        <taxon>Anthemidinae</taxon>
        <taxon>Tanacetum</taxon>
    </lineage>
</organism>
<accession>A0A699XJC5</accession>
<feature type="region of interest" description="Disordered" evidence="1">
    <location>
        <begin position="1"/>
        <end position="21"/>
    </location>
</feature>
<gene>
    <name evidence="2" type="ORF">Tci_931262</name>
</gene>
<sequence>TGGSPMRQETMGGTSAQTRFGRVLEQPNEPPLIEGHTCGSGEGILEENFELTDSVPIPHDSPLTGGYTPGSDEGRITLAELIE</sequence>
<evidence type="ECO:0000256" key="1">
    <source>
        <dbReference type="SAM" id="MobiDB-lite"/>
    </source>
</evidence>
<protein>
    <submittedName>
        <fullName evidence="2">Uncharacterized protein</fullName>
    </submittedName>
</protein>
<dbReference type="AlphaFoldDB" id="A0A699XJC5"/>
<dbReference type="EMBL" id="BKCJ011863196">
    <property type="protein sequence ID" value="GFD59293.1"/>
    <property type="molecule type" value="Genomic_DNA"/>
</dbReference>
<evidence type="ECO:0000313" key="2">
    <source>
        <dbReference type="EMBL" id="GFD59293.1"/>
    </source>
</evidence>
<comment type="caution">
    <text evidence="2">The sequence shown here is derived from an EMBL/GenBank/DDBJ whole genome shotgun (WGS) entry which is preliminary data.</text>
</comment>
<feature type="non-terminal residue" evidence="2">
    <location>
        <position position="1"/>
    </location>
</feature>